<dbReference type="NCBIfam" id="TIGR04062">
    <property type="entry name" value="dnd_assoc_4"/>
    <property type="match status" value="1"/>
</dbReference>
<keyword evidence="2" id="KW-1185">Reference proteome</keyword>
<sequence length="155" mass="17234">MAYEDRFRRPAAHEELLGALTGKDAPFNSMVEVLMFAAMLGRQKGKREPFEKAGEPIRLAIMEARTYGDVLMDMLAVVEDSDDPKILGDERQPERVRIFEEYANGGLNFIQGEVNASGGKDYVAIISTLVMDSLTAPDGRQSDVMELMQSASLDW</sequence>
<gene>
    <name evidence="1" type="ORF">H9Y04_35430</name>
</gene>
<proteinExistence type="predicted"/>
<dbReference type="EMBL" id="JACTVJ010000021">
    <property type="protein sequence ID" value="MBC9717837.1"/>
    <property type="molecule type" value="Genomic_DNA"/>
</dbReference>
<dbReference type="RefSeq" id="WP_187818279.1">
    <property type="nucleotide sequence ID" value="NZ_JACTVJ010000021.1"/>
</dbReference>
<protein>
    <submittedName>
        <fullName evidence="1">DNA phosphorothioation-associated protein 4</fullName>
    </submittedName>
</protein>
<accession>A0ABR7STA0</accession>
<evidence type="ECO:0000313" key="2">
    <source>
        <dbReference type="Proteomes" id="UP000642284"/>
    </source>
</evidence>
<organism evidence="1 2">
    <name type="scientific">Streptomyces polyasparticus</name>
    <dbReference type="NCBI Taxonomy" id="2767826"/>
    <lineage>
        <taxon>Bacteria</taxon>
        <taxon>Bacillati</taxon>
        <taxon>Actinomycetota</taxon>
        <taxon>Actinomycetes</taxon>
        <taxon>Kitasatosporales</taxon>
        <taxon>Streptomycetaceae</taxon>
        <taxon>Streptomyces</taxon>
    </lineage>
</organism>
<comment type="caution">
    <text evidence="1">The sequence shown here is derived from an EMBL/GenBank/DDBJ whole genome shotgun (WGS) entry which is preliminary data.</text>
</comment>
<dbReference type="InterPro" id="IPR023983">
    <property type="entry name" value="DNA_S_mod_dnd_assoc_4"/>
</dbReference>
<evidence type="ECO:0000313" key="1">
    <source>
        <dbReference type="EMBL" id="MBC9717837.1"/>
    </source>
</evidence>
<reference evidence="1 2" key="1">
    <citation type="submission" date="2020-08" db="EMBL/GenBank/DDBJ databases">
        <title>Genemic of Streptomyces polyaspartic.</title>
        <authorList>
            <person name="Liu W."/>
        </authorList>
    </citation>
    <scope>NUCLEOTIDE SEQUENCE [LARGE SCALE GENOMIC DNA]</scope>
    <source>
        <strain evidence="1 2">TRM66268-LWL</strain>
    </source>
</reference>
<name>A0ABR7STA0_9ACTN</name>
<dbReference type="Proteomes" id="UP000642284">
    <property type="component" value="Unassembled WGS sequence"/>
</dbReference>